<accession>A0A0U1M987</accession>
<sequence>MRRVSAFRHFRLDFRQCRTYSRGRIFNTQQVRLRKPWIRRFATTCLVYGAAFHLWTSLVYLQFDSEITQSSAEDHVAQKGGAADEVDASYSEEEDASFIPLSWPRLREGELYAYTDPEWKAFAEIRADNKRMHEIKSELVKLVGKKVAVIPQFRNLLGPNLQINQEWLLPIFPYRAPPQYERYGLEISDTEIALVSQSMRPEDGDKMWKALFPVTVATATFKGLSVLYHRKMDRIQAFFGTNNAVSSTDKAIMGITHLTLGSDSKQPKNLDLLDFSEWETLNTNPAENKPPAAATTTTSEKPTREYPDRLPAMISMLQNVPFPDFTRGSDMYLAMFAFKQHLRKATQLHRGVPKRGVFYFTGPVSLKGPLGECRVDVRGEYDPSQKKYTGLWVKFRDITLYTQDAIAIPRFDQDG</sequence>
<protein>
    <submittedName>
        <fullName evidence="3">Uncharacterized protein</fullName>
    </submittedName>
</protein>
<dbReference type="STRING" id="28573.A0A0U1M987"/>
<feature type="region of interest" description="Disordered" evidence="1">
    <location>
        <begin position="282"/>
        <end position="304"/>
    </location>
</feature>
<feature type="transmembrane region" description="Helical" evidence="2">
    <location>
        <begin position="41"/>
        <end position="61"/>
    </location>
</feature>
<dbReference type="OMA" id="TAFHLWS"/>
<evidence type="ECO:0000256" key="1">
    <source>
        <dbReference type="SAM" id="MobiDB-lite"/>
    </source>
</evidence>
<evidence type="ECO:0000313" key="4">
    <source>
        <dbReference type="Proteomes" id="UP000054383"/>
    </source>
</evidence>
<keyword evidence="4" id="KW-1185">Reference proteome</keyword>
<dbReference type="EMBL" id="CVMT01000011">
    <property type="protein sequence ID" value="CRG92214.1"/>
    <property type="molecule type" value="Genomic_DNA"/>
</dbReference>
<dbReference type="OrthoDB" id="8062037at2759"/>
<dbReference type="AlphaFoldDB" id="A0A0U1M987"/>
<keyword evidence="2" id="KW-1133">Transmembrane helix</keyword>
<organism evidence="3 4">
    <name type="scientific">Talaromyces islandicus</name>
    <name type="common">Penicillium islandicum</name>
    <dbReference type="NCBI Taxonomy" id="28573"/>
    <lineage>
        <taxon>Eukaryota</taxon>
        <taxon>Fungi</taxon>
        <taxon>Dikarya</taxon>
        <taxon>Ascomycota</taxon>
        <taxon>Pezizomycotina</taxon>
        <taxon>Eurotiomycetes</taxon>
        <taxon>Eurotiomycetidae</taxon>
        <taxon>Eurotiales</taxon>
        <taxon>Trichocomaceae</taxon>
        <taxon>Talaromyces</taxon>
        <taxon>Talaromyces sect. Islandici</taxon>
    </lineage>
</organism>
<evidence type="ECO:0000256" key="2">
    <source>
        <dbReference type="SAM" id="Phobius"/>
    </source>
</evidence>
<dbReference type="Proteomes" id="UP000054383">
    <property type="component" value="Unassembled WGS sequence"/>
</dbReference>
<name>A0A0U1M987_TALIS</name>
<keyword evidence="2" id="KW-0472">Membrane</keyword>
<keyword evidence="2" id="KW-0812">Transmembrane</keyword>
<evidence type="ECO:0000313" key="3">
    <source>
        <dbReference type="EMBL" id="CRG92214.1"/>
    </source>
</evidence>
<proteinExistence type="predicted"/>
<gene>
    <name evidence="3" type="ORF">PISL3812_09270</name>
</gene>
<reference evidence="3 4" key="1">
    <citation type="submission" date="2015-04" db="EMBL/GenBank/DDBJ databases">
        <authorList>
            <person name="Syromyatnikov M.Y."/>
            <person name="Popov V.N."/>
        </authorList>
    </citation>
    <scope>NUCLEOTIDE SEQUENCE [LARGE SCALE GENOMIC DNA]</scope>
    <source>
        <strain evidence="3">WF-38-12</strain>
    </source>
</reference>